<reference evidence="2" key="1">
    <citation type="submission" date="2023-08" db="EMBL/GenBank/DDBJ databases">
        <title>Complete genome sequence of Mycoplasma seminis 2200.</title>
        <authorList>
            <person name="Spergser J."/>
        </authorList>
    </citation>
    <scope>NUCLEOTIDE SEQUENCE [LARGE SCALE GENOMIC DNA]</scope>
    <source>
        <strain evidence="2">2200</strain>
    </source>
</reference>
<dbReference type="EMBL" id="CP132191">
    <property type="protein sequence ID" value="WLP85503.1"/>
    <property type="molecule type" value="Genomic_DNA"/>
</dbReference>
<sequence length="353" mass="41769">MLLKQSIKLNKLFKKSQISEKILKEQIENINLIFHQNKLKFSLINLANGFLKYLLFIILLFLILLPIVPIIHLAGNSKLNDITYLYLFIASVIFNTLLFNGYFIFKVCFNFSKIHLLINLKKVMPLIQDETLKEMLYEIINDRKVYLPQIDLMQYANSFDLNYTEELLERLKEILQTAQLSIYKNYAKKALNIFMRTAFYCALLYLFLDLLVAIGVHFNDVHFGVKEAIYLVLFIILLFFGSTQTIVKKKFKIAFNNFLAYHMDKNSFEYLQHTMENSLGTVEYYQKLISKKSISRKYLLLIFKNLNFLNNPNIIHSMIKYYEPLKLDVISKEIIDLHEFMQQHSSPIMLEQK</sequence>
<keyword evidence="1" id="KW-0812">Transmembrane</keyword>
<keyword evidence="1" id="KW-0472">Membrane</keyword>
<evidence type="ECO:0000313" key="2">
    <source>
        <dbReference type="EMBL" id="WLP85503.1"/>
    </source>
</evidence>
<evidence type="ECO:0000313" key="3">
    <source>
        <dbReference type="Proteomes" id="UP001237011"/>
    </source>
</evidence>
<name>A0ABY9HCV4_9MOLU</name>
<protein>
    <recommendedName>
        <fullName evidence="4">ABC transporter ATP-binding protein</fullName>
    </recommendedName>
</protein>
<evidence type="ECO:0000256" key="1">
    <source>
        <dbReference type="SAM" id="Phobius"/>
    </source>
</evidence>
<dbReference type="RefSeq" id="WP_305937935.1">
    <property type="nucleotide sequence ID" value="NZ_CP132191.1"/>
</dbReference>
<evidence type="ECO:0008006" key="4">
    <source>
        <dbReference type="Google" id="ProtNLM"/>
    </source>
</evidence>
<dbReference type="Proteomes" id="UP001237011">
    <property type="component" value="Chromosome"/>
</dbReference>
<feature type="transmembrane region" description="Helical" evidence="1">
    <location>
        <begin position="84"/>
        <end position="105"/>
    </location>
</feature>
<proteinExistence type="predicted"/>
<accession>A0ABY9HCV4</accession>
<feature type="transmembrane region" description="Helical" evidence="1">
    <location>
        <begin position="50"/>
        <end position="72"/>
    </location>
</feature>
<feature type="transmembrane region" description="Helical" evidence="1">
    <location>
        <begin position="193"/>
        <end position="216"/>
    </location>
</feature>
<feature type="transmembrane region" description="Helical" evidence="1">
    <location>
        <begin position="228"/>
        <end position="247"/>
    </location>
</feature>
<gene>
    <name evidence="2" type="ORF">Q8852_04260</name>
</gene>
<keyword evidence="3" id="KW-1185">Reference proteome</keyword>
<organism evidence="2 3">
    <name type="scientific">Mycoplasma seminis</name>
    <dbReference type="NCBI Taxonomy" id="512749"/>
    <lineage>
        <taxon>Bacteria</taxon>
        <taxon>Bacillati</taxon>
        <taxon>Mycoplasmatota</taxon>
        <taxon>Mollicutes</taxon>
        <taxon>Mycoplasmataceae</taxon>
        <taxon>Mycoplasma</taxon>
    </lineage>
</organism>
<keyword evidence="1" id="KW-1133">Transmembrane helix</keyword>